<dbReference type="GO" id="GO:0004400">
    <property type="term" value="F:histidinol-phosphate transaminase activity"/>
    <property type="evidence" value="ECO:0007669"/>
    <property type="project" value="UniProtKB-UniRule"/>
</dbReference>
<name>A0A1B7M2R3_9MICC</name>
<dbReference type="CDD" id="cd00609">
    <property type="entry name" value="AAT_like"/>
    <property type="match status" value="1"/>
</dbReference>
<dbReference type="Proteomes" id="UP000078292">
    <property type="component" value="Unassembled WGS sequence"/>
</dbReference>
<dbReference type="InterPro" id="IPR004839">
    <property type="entry name" value="Aminotransferase_I/II_large"/>
</dbReference>
<keyword evidence="5 6" id="KW-0663">Pyridoxal phosphate</keyword>
<dbReference type="EC" id="2.6.1.9" evidence="6"/>
<keyword evidence="4 6" id="KW-0808">Transferase</keyword>
<dbReference type="InterPro" id="IPR050106">
    <property type="entry name" value="HistidinolP_aminotransfase"/>
</dbReference>
<dbReference type="AlphaFoldDB" id="A0A1B7M2R3"/>
<dbReference type="STRING" id="1837282.A6F49_04345"/>
<reference evidence="8 9" key="1">
    <citation type="submission" date="2016-04" db="EMBL/GenBank/DDBJ databases">
        <title>First whole genome shotgun sequence of the bacterium Enteractinococcus sp. strain UASWS1574.</title>
        <authorList>
            <person name="Crovadore J."/>
            <person name="Chablais R."/>
            <person name="Lefort F."/>
        </authorList>
    </citation>
    <scope>NUCLEOTIDE SEQUENCE [LARGE SCALE GENOMIC DNA]</scope>
    <source>
        <strain evidence="8 9">UASWS1574</strain>
    </source>
</reference>
<sequence length="364" mass="39064">MTQQTVASFFRPALDAVPNYKPGKQPAVVPGMTPYKLSSNELHLPPLPEVLEAMADIPNPAGYPDPTASALIAGLSEYLDVPNDHITVGAGASEIISALARVTTEAGTETVYPWPSFELYPQTAALNGGVSRPVALTDTHEHDLSAMADAVTDSTRLIIVCSPNNPTGTSIKHGAFEAFMERVPSDVLVVIDEAYWEFCTDPHALDGLTAAKTYDNVVLVRTFSKAHGLAGIRVGYAVAQPHVIAALRKAILPFSVSQLSQNVAVASLQQVDVVQARSKSVAAARDEFVAELRLQGWDVPYPQANFVWLPLGDLASRFEDACIDQALAVRKLTGGVRISMGAPEAIQRVLQVTEGFRHSHYSTI</sequence>
<keyword evidence="6" id="KW-0368">Histidine biosynthesis</keyword>
<dbReference type="PANTHER" id="PTHR43643">
    <property type="entry name" value="HISTIDINOL-PHOSPHATE AMINOTRANSFERASE 2"/>
    <property type="match status" value="1"/>
</dbReference>
<dbReference type="InterPro" id="IPR024892">
    <property type="entry name" value="ArAT"/>
</dbReference>
<evidence type="ECO:0000256" key="4">
    <source>
        <dbReference type="ARBA" id="ARBA00022679"/>
    </source>
</evidence>
<comment type="cofactor">
    <cofactor evidence="1 6">
        <name>pyridoxal 5'-phosphate</name>
        <dbReference type="ChEBI" id="CHEBI:597326"/>
    </cofactor>
</comment>
<dbReference type="Gene3D" id="3.40.640.10">
    <property type="entry name" value="Type I PLP-dependent aspartate aminotransferase-like (Major domain)"/>
    <property type="match status" value="1"/>
</dbReference>
<comment type="catalytic activity">
    <reaction evidence="6">
        <text>L-histidinol phosphate + 2-oxoglutarate = 3-(imidazol-4-yl)-2-oxopropyl phosphate + L-glutamate</text>
        <dbReference type="Rhea" id="RHEA:23744"/>
        <dbReference type="ChEBI" id="CHEBI:16810"/>
        <dbReference type="ChEBI" id="CHEBI:29985"/>
        <dbReference type="ChEBI" id="CHEBI:57766"/>
        <dbReference type="ChEBI" id="CHEBI:57980"/>
        <dbReference type="EC" id="2.6.1.9"/>
    </reaction>
</comment>
<dbReference type="InterPro" id="IPR015421">
    <property type="entry name" value="PyrdxlP-dep_Trfase_major"/>
</dbReference>
<dbReference type="SUPFAM" id="SSF53383">
    <property type="entry name" value="PLP-dependent transferases"/>
    <property type="match status" value="1"/>
</dbReference>
<gene>
    <name evidence="6" type="primary">hisC</name>
    <name evidence="8" type="ORF">A6F49_04345</name>
</gene>
<dbReference type="InterPro" id="IPR015422">
    <property type="entry name" value="PyrdxlP-dep_Trfase_small"/>
</dbReference>
<feature type="modified residue" description="N6-(pyridoxal phosphate)lysine" evidence="6">
    <location>
        <position position="225"/>
    </location>
</feature>
<dbReference type="Pfam" id="PF00155">
    <property type="entry name" value="Aminotran_1_2"/>
    <property type="match status" value="1"/>
</dbReference>
<dbReference type="GO" id="GO:0000105">
    <property type="term" value="P:L-histidine biosynthetic process"/>
    <property type="evidence" value="ECO:0007669"/>
    <property type="project" value="UniProtKB-UniRule"/>
</dbReference>
<evidence type="ECO:0000256" key="3">
    <source>
        <dbReference type="ARBA" id="ARBA00022576"/>
    </source>
</evidence>
<dbReference type="PANTHER" id="PTHR43643:SF3">
    <property type="entry name" value="HISTIDINOL-PHOSPHATE AMINOTRANSFERASE"/>
    <property type="match status" value="1"/>
</dbReference>
<dbReference type="InterPro" id="IPR015424">
    <property type="entry name" value="PyrdxlP-dep_Trfase"/>
</dbReference>
<dbReference type="NCBIfam" id="NF002878">
    <property type="entry name" value="PRK03321.1"/>
    <property type="match status" value="1"/>
</dbReference>
<proteinExistence type="inferred from homology"/>
<comment type="similarity">
    <text evidence="6">Belongs to the class-II pyridoxal-phosphate-dependent aminotransferase family. Histidinol-phosphate aminotransferase subfamily.</text>
</comment>
<dbReference type="HAMAP" id="MF_01023">
    <property type="entry name" value="HisC_aminotrans_2"/>
    <property type="match status" value="1"/>
</dbReference>
<comment type="subunit">
    <text evidence="2 6">Homodimer.</text>
</comment>
<evidence type="ECO:0000256" key="5">
    <source>
        <dbReference type="ARBA" id="ARBA00022898"/>
    </source>
</evidence>
<dbReference type="UniPathway" id="UPA00031">
    <property type="reaction ID" value="UER00012"/>
</dbReference>
<dbReference type="RefSeq" id="WP_043056051.1">
    <property type="nucleotide sequence ID" value="NZ_LXEY01000007.1"/>
</dbReference>
<dbReference type="OrthoDB" id="9809616at2"/>
<evidence type="ECO:0000256" key="1">
    <source>
        <dbReference type="ARBA" id="ARBA00001933"/>
    </source>
</evidence>
<organism evidence="8 9">
    <name type="scientific">Enteractinococcus helveticum</name>
    <dbReference type="NCBI Taxonomy" id="1837282"/>
    <lineage>
        <taxon>Bacteria</taxon>
        <taxon>Bacillati</taxon>
        <taxon>Actinomycetota</taxon>
        <taxon>Actinomycetes</taxon>
        <taxon>Micrococcales</taxon>
        <taxon>Micrococcaceae</taxon>
    </lineage>
</organism>
<evidence type="ECO:0000259" key="7">
    <source>
        <dbReference type="Pfam" id="PF00155"/>
    </source>
</evidence>
<comment type="pathway">
    <text evidence="6">Amino-acid biosynthesis; L-histidine biosynthesis; L-histidine from 5-phospho-alpha-D-ribose 1-diphosphate: step 7/9.</text>
</comment>
<evidence type="ECO:0000313" key="8">
    <source>
        <dbReference type="EMBL" id="OAV62892.1"/>
    </source>
</evidence>
<dbReference type="Gene3D" id="3.90.1150.10">
    <property type="entry name" value="Aspartate Aminotransferase, domain 1"/>
    <property type="match status" value="1"/>
</dbReference>
<protein>
    <recommendedName>
        <fullName evidence="6">Histidinol-phosphate aminotransferase</fullName>
        <ecNumber evidence="6">2.6.1.9</ecNumber>
    </recommendedName>
    <alternativeName>
        <fullName evidence="6">Imidazole acetol-phosphate transaminase</fullName>
    </alternativeName>
</protein>
<evidence type="ECO:0000256" key="6">
    <source>
        <dbReference type="HAMAP-Rule" id="MF_01023"/>
    </source>
</evidence>
<evidence type="ECO:0000256" key="2">
    <source>
        <dbReference type="ARBA" id="ARBA00011738"/>
    </source>
</evidence>
<keyword evidence="9" id="KW-1185">Reference proteome</keyword>
<keyword evidence="3 6" id="KW-0032">Aminotransferase</keyword>
<comment type="caution">
    <text evidence="8">The sequence shown here is derived from an EMBL/GenBank/DDBJ whole genome shotgun (WGS) entry which is preliminary data.</text>
</comment>
<dbReference type="GO" id="GO:0030170">
    <property type="term" value="F:pyridoxal phosphate binding"/>
    <property type="evidence" value="ECO:0007669"/>
    <property type="project" value="InterPro"/>
</dbReference>
<dbReference type="InterPro" id="IPR005861">
    <property type="entry name" value="HisP_aminotrans"/>
</dbReference>
<evidence type="ECO:0000313" key="9">
    <source>
        <dbReference type="Proteomes" id="UP000078292"/>
    </source>
</evidence>
<keyword evidence="6" id="KW-0028">Amino-acid biosynthesis</keyword>
<feature type="domain" description="Aminotransferase class I/classII large" evidence="7">
    <location>
        <begin position="36"/>
        <end position="351"/>
    </location>
</feature>
<dbReference type="EMBL" id="LXEY01000007">
    <property type="protein sequence ID" value="OAV62892.1"/>
    <property type="molecule type" value="Genomic_DNA"/>
</dbReference>
<accession>A0A1B7M2R3</accession>